<evidence type="ECO:0008006" key="5">
    <source>
        <dbReference type="Google" id="ProtNLM"/>
    </source>
</evidence>
<evidence type="ECO:0000256" key="1">
    <source>
        <dbReference type="SAM" id="MobiDB-lite"/>
    </source>
</evidence>
<dbReference type="Proteomes" id="UP001486565">
    <property type="component" value="Chromosome"/>
</dbReference>
<dbReference type="EMBL" id="CP121687">
    <property type="protein sequence ID" value="WZL69581.1"/>
    <property type="molecule type" value="Genomic_DNA"/>
</dbReference>
<accession>A0ABZ2Y4N1</accession>
<evidence type="ECO:0000313" key="3">
    <source>
        <dbReference type="EMBL" id="WZL69581.1"/>
    </source>
</evidence>
<feature type="chain" id="PRO_5045585554" description="Lipoprotein" evidence="2">
    <location>
        <begin position="32"/>
        <end position="254"/>
    </location>
</feature>
<evidence type="ECO:0000256" key="2">
    <source>
        <dbReference type="SAM" id="SignalP"/>
    </source>
</evidence>
<feature type="compositionally biased region" description="Basic and acidic residues" evidence="1">
    <location>
        <begin position="52"/>
        <end position="64"/>
    </location>
</feature>
<sequence>MKNIKMRILINNIYKSKLLLFFVLCSTAVLFVGCQNKNTNSNTENKQTIDSQKIEDNSKDRMTPEDSNISEVPPSVEESSSEESTLLFSELSKYQFVFSSGAGAWQTMLNINEDGTFNGYYSDSDMGDIGEDHPNGVNYSSTFEGKFTTPKKVNDYTYSISIESMKLEKEAGTEEIIDGIKYIYTEPYGLDGAKEIYIYTPQAPIKELPEGFRSWVGYMDLSDLKDEYLPFYGLYNVETESGFSSYEIDQTEED</sequence>
<keyword evidence="2" id="KW-0732">Signal</keyword>
<evidence type="ECO:0000313" key="4">
    <source>
        <dbReference type="Proteomes" id="UP001486565"/>
    </source>
</evidence>
<proteinExistence type="predicted"/>
<dbReference type="RefSeq" id="WP_341876566.1">
    <property type="nucleotide sequence ID" value="NZ_CP121687.1"/>
</dbReference>
<dbReference type="PROSITE" id="PS51257">
    <property type="entry name" value="PROKAR_LIPOPROTEIN"/>
    <property type="match status" value="1"/>
</dbReference>
<organism evidence="3 4">
    <name type="scientific">Defluviitalea saccharophila</name>
    <dbReference type="NCBI Taxonomy" id="879970"/>
    <lineage>
        <taxon>Bacteria</taxon>
        <taxon>Bacillati</taxon>
        <taxon>Bacillota</taxon>
        <taxon>Clostridia</taxon>
        <taxon>Lachnospirales</taxon>
        <taxon>Defluviitaleaceae</taxon>
        <taxon>Defluviitalea</taxon>
    </lineage>
</organism>
<keyword evidence="4" id="KW-1185">Reference proteome</keyword>
<name>A0ABZ2Y4N1_9FIRM</name>
<gene>
    <name evidence="3" type="ORF">QBE51_12455</name>
</gene>
<feature type="compositionally biased region" description="Low complexity" evidence="1">
    <location>
        <begin position="70"/>
        <end position="81"/>
    </location>
</feature>
<feature type="region of interest" description="Disordered" evidence="1">
    <location>
        <begin position="41"/>
        <end position="81"/>
    </location>
</feature>
<protein>
    <recommendedName>
        <fullName evidence="5">Lipoprotein</fullName>
    </recommendedName>
</protein>
<feature type="compositionally biased region" description="Polar residues" evidence="1">
    <location>
        <begin position="41"/>
        <end position="51"/>
    </location>
</feature>
<feature type="signal peptide" evidence="2">
    <location>
        <begin position="1"/>
        <end position="31"/>
    </location>
</feature>
<reference evidence="3 4" key="1">
    <citation type="submission" date="2023-03" db="EMBL/GenBank/DDBJ databases">
        <title>Novel Species.</title>
        <authorList>
            <person name="Ma S."/>
        </authorList>
    </citation>
    <scope>NUCLEOTIDE SEQUENCE [LARGE SCALE GENOMIC DNA]</scope>
    <source>
        <strain evidence="3 4">LIND6LT2</strain>
    </source>
</reference>